<protein>
    <submittedName>
        <fullName evidence="1">Uncharacterized protein</fullName>
    </submittedName>
</protein>
<dbReference type="EMBL" id="BGZK01001028">
    <property type="protein sequence ID" value="GBP69059.1"/>
    <property type="molecule type" value="Genomic_DNA"/>
</dbReference>
<dbReference type="AlphaFoldDB" id="A0A4C1Y3D2"/>
<dbReference type="Proteomes" id="UP000299102">
    <property type="component" value="Unassembled WGS sequence"/>
</dbReference>
<sequence>MCWLELQKDFPVFCKRSGSPRTVSIGAAAVHENRPGQLPKLTRLFTHRQYWGRCRRSRGKPNAFGYLMGFITAYAINCPVLHLNNAVPDCGLVFAMVVSNATLGRIPSCPLMNIEITITSRDLENIQSSNHNSSLCRCKRFNNAITRSPQYNAELHGV</sequence>
<evidence type="ECO:0000313" key="2">
    <source>
        <dbReference type="Proteomes" id="UP000299102"/>
    </source>
</evidence>
<accession>A0A4C1Y3D2</accession>
<keyword evidence="2" id="KW-1185">Reference proteome</keyword>
<organism evidence="1 2">
    <name type="scientific">Eumeta variegata</name>
    <name type="common">Bagworm moth</name>
    <name type="synonym">Eumeta japonica</name>
    <dbReference type="NCBI Taxonomy" id="151549"/>
    <lineage>
        <taxon>Eukaryota</taxon>
        <taxon>Metazoa</taxon>
        <taxon>Ecdysozoa</taxon>
        <taxon>Arthropoda</taxon>
        <taxon>Hexapoda</taxon>
        <taxon>Insecta</taxon>
        <taxon>Pterygota</taxon>
        <taxon>Neoptera</taxon>
        <taxon>Endopterygota</taxon>
        <taxon>Lepidoptera</taxon>
        <taxon>Glossata</taxon>
        <taxon>Ditrysia</taxon>
        <taxon>Tineoidea</taxon>
        <taxon>Psychidae</taxon>
        <taxon>Oiketicinae</taxon>
        <taxon>Eumeta</taxon>
    </lineage>
</organism>
<name>A0A4C1Y3D2_EUMVA</name>
<evidence type="ECO:0000313" key="1">
    <source>
        <dbReference type="EMBL" id="GBP69059.1"/>
    </source>
</evidence>
<comment type="caution">
    <text evidence="1">The sequence shown here is derived from an EMBL/GenBank/DDBJ whole genome shotgun (WGS) entry which is preliminary data.</text>
</comment>
<gene>
    <name evidence="1" type="ORF">EVAR_39261_1</name>
</gene>
<reference evidence="1 2" key="1">
    <citation type="journal article" date="2019" name="Commun. Biol.">
        <title>The bagworm genome reveals a unique fibroin gene that provides high tensile strength.</title>
        <authorList>
            <person name="Kono N."/>
            <person name="Nakamura H."/>
            <person name="Ohtoshi R."/>
            <person name="Tomita M."/>
            <person name="Numata K."/>
            <person name="Arakawa K."/>
        </authorList>
    </citation>
    <scope>NUCLEOTIDE SEQUENCE [LARGE SCALE GENOMIC DNA]</scope>
</reference>
<proteinExistence type="predicted"/>